<comment type="caution">
    <text evidence="2">The sequence shown here is derived from an EMBL/GenBank/DDBJ whole genome shotgun (WGS) entry which is preliminary data.</text>
</comment>
<reference evidence="2 3" key="1">
    <citation type="submission" date="2021-10" db="EMBL/GenBank/DDBJ databases">
        <authorList>
            <person name="Criscuolo A."/>
        </authorList>
    </citation>
    <scope>NUCLEOTIDE SEQUENCE [LARGE SCALE GENOMIC DNA]</scope>
    <source>
        <strain evidence="3">CIP 111899</strain>
    </source>
</reference>
<dbReference type="RefSeq" id="WP_230576595.1">
    <property type="nucleotide sequence ID" value="NZ_CAKJTI010000033.1"/>
</dbReference>
<feature type="transmembrane region" description="Helical" evidence="1">
    <location>
        <begin position="25"/>
        <end position="45"/>
    </location>
</feature>
<accession>A0ABM8YFX2</accession>
<feature type="transmembrane region" description="Helical" evidence="1">
    <location>
        <begin position="132"/>
        <end position="155"/>
    </location>
</feature>
<evidence type="ECO:0000313" key="2">
    <source>
        <dbReference type="EMBL" id="CAG9614657.1"/>
    </source>
</evidence>
<keyword evidence="3" id="KW-1185">Reference proteome</keyword>
<dbReference type="EMBL" id="CAKJTI010000033">
    <property type="protein sequence ID" value="CAG9614657.1"/>
    <property type="molecule type" value="Genomic_DNA"/>
</dbReference>
<keyword evidence="1" id="KW-0472">Membrane</keyword>
<evidence type="ECO:0000313" key="3">
    <source>
        <dbReference type="Proteomes" id="UP000789423"/>
    </source>
</evidence>
<keyword evidence="1" id="KW-1133">Transmembrane helix</keyword>
<keyword evidence="1" id="KW-0812">Transmembrane</keyword>
<protein>
    <submittedName>
        <fullName evidence="2">Uncharacterized protein</fullName>
    </submittedName>
</protein>
<organism evidence="2 3">
    <name type="scientific">Bacillus rhizoplanae</name>
    <dbReference type="NCBI Taxonomy" id="2880966"/>
    <lineage>
        <taxon>Bacteria</taxon>
        <taxon>Bacillati</taxon>
        <taxon>Bacillota</taxon>
        <taxon>Bacilli</taxon>
        <taxon>Bacillales</taxon>
        <taxon>Bacillaceae</taxon>
        <taxon>Bacillus</taxon>
    </lineage>
</organism>
<proteinExistence type="predicted"/>
<feature type="transmembrane region" description="Helical" evidence="1">
    <location>
        <begin position="212"/>
        <end position="232"/>
    </location>
</feature>
<feature type="transmembrane region" description="Helical" evidence="1">
    <location>
        <begin position="253"/>
        <end position="276"/>
    </location>
</feature>
<feature type="transmembrane region" description="Helical" evidence="1">
    <location>
        <begin position="296"/>
        <end position="319"/>
    </location>
</feature>
<dbReference type="Proteomes" id="UP000789423">
    <property type="component" value="Unassembled WGS sequence"/>
</dbReference>
<sequence>MINFNGEEVTKVDGKTKVVQSNIKAWFAIGASSITLFAIILKSFLPEAPDYTMGFAPVGITVFASILGMIALALSINWQRESLTPRFLLLISTWGACFILVWSSGGIVFDILRTAAVLGIPGLPPVVDWPGFATRTISLIAAILLAAATLSFQRISRGACIVCGQGPSVKTQPDRIWFGYAAFVLSFPYPLLKLYWSFGGTLGGGQNFSQHSAYGEMLVFGACALLCLALVQKWGRIFPKWVPFVAGKKVPRFILITGGWVAASMTVSMGFLAILGSLLEVLGLSNGPMSFDDEGLLVSIVYGGWLLLGIAITGATWNYQKQTRGKCVKCGKF</sequence>
<feature type="transmembrane region" description="Helical" evidence="1">
    <location>
        <begin position="87"/>
        <end position="112"/>
    </location>
</feature>
<feature type="transmembrane region" description="Helical" evidence="1">
    <location>
        <begin position="51"/>
        <end position="75"/>
    </location>
</feature>
<gene>
    <name evidence="2" type="ORF">BACCIP111899_03890</name>
</gene>
<name>A0ABM8YFX2_9BACI</name>
<evidence type="ECO:0000256" key="1">
    <source>
        <dbReference type="SAM" id="Phobius"/>
    </source>
</evidence>
<feature type="transmembrane region" description="Helical" evidence="1">
    <location>
        <begin position="176"/>
        <end position="192"/>
    </location>
</feature>